<dbReference type="EMBL" id="ML996262">
    <property type="protein sequence ID" value="KAF2728925.1"/>
    <property type="molecule type" value="Genomic_DNA"/>
</dbReference>
<feature type="region of interest" description="Disordered" evidence="1">
    <location>
        <begin position="1"/>
        <end position="135"/>
    </location>
</feature>
<evidence type="ECO:0000313" key="3">
    <source>
        <dbReference type="Proteomes" id="UP000799444"/>
    </source>
</evidence>
<feature type="compositionally biased region" description="Basic residues" evidence="1">
    <location>
        <begin position="57"/>
        <end position="66"/>
    </location>
</feature>
<feature type="compositionally biased region" description="Basic residues" evidence="1">
    <location>
        <begin position="110"/>
        <end position="119"/>
    </location>
</feature>
<keyword evidence="3" id="KW-1185">Reference proteome</keyword>
<organism evidence="2 3">
    <name type="scientific">Polyplosphaeria fusca</name>
    <dbReference type="NCBI Taxonomy" id="682080"/>
    <lineage>
        <taxon>Eukaryota</taxon>
        <taxon>Fungi</taxon>
        <taxon>Dikarya</taxon>
        <taxon>Ascomycota</taxon>
        <taxon>Pezizomycotina</taxon>
        <taxon>Dothideomycetes</taxon>
        <taxon>Pleosporomycetidae</taxon>
        <taxon>Pleosporales</taxon>
        <taxon>Tetraplosphaeriaceae</taxon>
        <taxon>Polyplosphaeria</taxon>
    </lineage>
</organism>
<accession>A0A9P4UY76</accession>
<gene>
    <name evidence="2" type="ORF">EJ04DRAFT_516316</name>
</gene>
<dbReference type="Proteomes" id="UP000799444">
    <property type="component" value="Unassembled WGS sequence"/>
</dbReference>
<proteinExistence type="predicted"/>
<dbReference type="AlphaFoldDB" id="A0A9P4UY76"/>
<feature type="compositionally biased region" description="Basic and acidic residues" evidence="1">
    <location>
        <begin position="14"/>
        <end position="23"/>
    </location>
</feature>
<evidence type="ECO:0000256" key="1">
    <source>
        <dbReference type="SAM" id="MobiDB-lite"/>
    </source>
</evidence>
<comment type="caution">
    <text evidence="2">The sequence shown here is derived from an EMBL/GenBank/DDBJ whole genome shotgun (WGS) entry which is preliminary data.</text>
</comment>
<evidence type="ECO:0000313" key="2">
    <source>
        <dbReference type="EMBL" id="KAF2728925.1"/>
    </source>
</evidence>
<name>A0A9P4UY76_9PLEO</name>
<sequence length="135" mass="14957">MRKPALRGTQTGLEEEKRRKEAPSNEIIAGHAEGPRGKISTTNTDHKASRWENTSVKKCHRLTAHAKRADAAPGAPQSIPCDARRSHTRPEPNPYSPSSLQPRASCNPRPRPRVCRHHAPAQSIVQLNATRPWQG</sequence>
<protein>
    <submittedName>
        <fullName evidence="2">Uncharacterized protein</fullName>
    </submittedName>
</protein>
<feature type="compositionally biased region" description="Polar residues" evidence="1">
    <location>
        <begin position="123"/>
        <end position="135"/>
    </location>
</feature>
<reference evidence="2" key="1">
    <citation type="journal article" date="2020" name="Stud. Mycol.">
        <title>101 Dothideomycetes genomes: a test case for predicting lifestyles and emergence of pathogens.</title>
        <authorList>
            <person name="Haridas S."/>
            <person name="Albert R."/>
            <person name="Binder M."/>
            <person name="Bloem J."/>
            <person name="Labutti K."/>
            <person name="Salamov A."/>
            <person name="Andreopoulos B."/>
            <person name="Baker S."/>
            <person name="Barry K."/>
            <person name="Bills G."/>
            <person name="Bluhm B."/>
            <person name="Cannon C."/>
            <person name="Castanera R."/>
            <person name="Culley D."/>
            <person name="Daum C."/>
            <person name="Ezra D."/>
            <person name="Gonzalez J."/>
            <person name="Henrissat B."/>
            <person name="Kuo A."/>
            <person name="Liang C."/>
            <person name="Lipzen A."/>
            <person name="Lutzoni F."/>
            <person name="Magnuson J."/>
            <person name="Mondo S."/>
            <person name="Nolan M."/>
            <person name="Ohm R."/>
            <person name="Pangilinan J."/>
            <person name="Park H.-J."/>
            <person name="Ramirez L."/>
            <person name="Alfaro M."/>
            <person name="Sun H."/>
            <person name="Tritt A."/>
            <person name="Yoshinaga Y."/>
            <person name="Zwiers L.-H."/>
            <person name="Turgeon B."/>
            <person name="Goodwin S."/>
            <person name="Spatafora J."/>
            <person name="Crous P."/>
            <person name="Grigoriev I."/>
        </authorList>
    </citation>
    <scope>NUCLEOTIDE SEQUENCE</scope>
    <source>
        <strain evidence="2">CBS 125425</strain>
    </source>
</reference>